<dbReference type="AlphaFoldDB" id="A1BCK0"/>
<dbReference type="KEGG" id="cph:Cpha266_0057"/>
<dbReference type="Pfam" id="PF12770">
    <property type="entry name" value="CHAT"/>
    <property type="match status" value="1"/>
</dbReference>
<dbReference type="HOGENOM" id="CLU_003728_15_1_10"/>
<keyword evidence="3" id="KW-1185">Reference proteome</keyword>
<dbReference type="eggNOG" id="COG4995">
    <property type="taxonomic scope" value="Bacteria"/>
</dbReference>
<dbReference type="Proteomes" id="UP000008701">
    <property type="component" value="Chromosome"/>
</dbReference>
<dbReference type="Gene3D" id="1.25.40.10">
    <property type="entry name" value="Tetratricopeptide repeat domain"/>
    <property type="match status" value="1"/>
</dbReference>
<name>A1BCK0_CHLPD</name>
<dbReference type="EMBL" id="CP000492">
    <property type="protein sequence ID" value="ABL64127.1"/>
    <property type="molecule type" value="Genomic_DNA"/>
</dbReference>
<sequence length="827" mass="91142">MAAYDLLDKSENPHRAAELLLEAGSLVDGEAEPKKWAAFRQLYAQYSETSDPEAAITAYRDALSVWDPVLDRDAWVACHSGIGSLMVNLQPFGPKELDEAVMHLESAVQAQPFLSSMLAVLYRFRSAGDPRENWQKRVHHLRQALLLIDRDEEPCGWAAANNELAIAIGDEPDADFGAALEERLRLHLESFGLLEGNKDDTWIDTCLSLSECYLFRGGIDDRENQEQAERYARLALDAAGTEVSGPLRAEVLLNLARVLMAPGRFFDADRIRQCLSCCDESAALIDPVRSPALMASVESFRANALLKLIQNGEPCDEERLAAHAEAALALLPGVEHTSSRRSILQVAGEGMLAARHDERAAGYFREALDAAASALLFAESREGRMQRIWEFRDTSALLAWSLLKLGDKENALVELEKGKGRFWRTDDEALSVAAIRSIVPSGGALLVANFSCREGAVIVVTGERIEIVWLPSFGKDRLMALQRGGLDVASPGGWLRAYHMRNSEHEAWRRMIEETGETLYRELWEPVLDLLQDMGIADDAELVWFPQGGSGVFPVHAAWRQDSDGSKRWLIDRFTVRYAPDFQVLLSGESGVGCASGSLLLVANPCGDLDFSELECAWVRQYHTGRELKLLHGIDATPDAVLDAIGSAGIVHFSTHAIFDLNRPLCSALLLAGGEPLSLERLIPALEQKAPYLVVLSACETAMSRISSTPDEFLGFPAAFLHSGVRTVLATLWPVDDAATAVLTGRFYRELAVNNHSPSRALREAQNWIRSVTALELMELMREMKNAPPPAGPLAGRIRTALRAFDPELKPFASPYYWAAFTISGKE</sequence>
<dbReference type="InterPro" id="IPR024983">
    <property type="entry name" value="CHAT_dom"/>
</dbReference>
<reference evidence="2 3" key="1">
    <citation type="submission" date="2006-12" db="EMBL/GenBank/DDBJ databases">
        <title>Complete sequence of Chlorobium phaeobacteroides DSM 266.</title>
        <authorList>
            <consortium name="US DOE Joint Genome Institute"/>
            <person name="Copeland A."/>
            <person name="Lucas S."/>
            <person name="Lapidus A."/>
            <person name="Barry K."/>
            <person name="Detter J.C."/>
            <person name="Glavina del Rio T."/>
            <person name="Hammon N."/>
            <person name="Israni S."/>
            <person name="Pitluck S."/>
            <person name="Goltsman E."/>
            <person name="Schmutz J."/>
            <person name="Larimer F."/>
            <person name="Land M."/>
            <person name="Hauser L."/>
            <person name="Mikhailova N."/>
            <person name="Li T."/>
            <person name="Overmann J."/>
            <person name="Bryant D.A."/>
            <person name="Richardson P."/>
        </authorList>
    </citation>
    <scope>NUCLEOTIDE SEQUENCE [LARGE SCALE GENOMIC DNA]</scope>
    <source>
        <strain evidence="2 3">DSM 266</strain>
    </source>
</reference>
<organism evidence="2 3">
    <name type="scientific">Chlorobium phaeobacteroides (strain DSM 266 / SMG 266 / 2430)</name>
    <dbReference type="NCBI Taxonomy" id="290317"/>
    <lineage>
        <taxon>Bacteria</taxon>
        <taxon>Pseudomonadati</taxon>
        <taxon>Chlorobiota</taxon>
        <taxon>Chlorobiia</taxon>
        <taxon>Chlorobiales</taxon>
        <taxon>Chlorobiaceae</taxon>
        <taxon>Chlorobium/Pelodictyon group</taxon>
        <taxon>Chlorobium</taxon>
    </lineage>
</organism>
<evidence type="ECO:0000313" key="3">
    <source>
        <dbReference type="Proteomes" id="UP000008701"/>
    </source>
</evidence>
<gene>
    <name evidence="2" type="ordered locus">Cpha266_0057</name>
</gene>
<evidence type="ECO:0000313" key="2">
    <source>
        <dbReference type="EMBL" id="ABL64127.1"/>
    </source>
</evidence>
<feature type="domain" description="CHAT" evidence="1">
    <location>
        <begin position="514"/>
        <end position="826"/>
    </location>
</feature>
<accession>A1BCK0</accession>
<dbReference type="PANTHER" id="PTHR10098">
    <property type="entry name" value="RAPSYN-RELATED"/>
    <property type="match status" value="1"/>
</dbReference>
<proteinExistence type="predicted"/>
<dbReference type="InterPro" id="IPR011990">
    <property type="entry name" value="TPR-like_helical_dom_sf"/>
</dbReference>
<protein>
    <recommendedName>
        <fullName evidence="1">CHAT domain-containing protein</fullName>
    </recommendedName>
</protein>
<dbReference type="STRING" id="290317.Cpha266_0057"/>
<evidence type="ECO:0000259" key="1">
    <source>
        <dbReference type="Pfam" id="PF12770"/>
    </source>
</evidence>